<dbReference type="AlphaFoldDB" id="A0A833THZ1"/>
<reference evidence="2" key="1">
    <citation type="submission" date="2020-04" db="EMBL/GenBank/DDBJ databases">
        <title>Hybrid Assembly of Korean Phytophthora infestans isolates.</title>
        <authorList>
            <person name="Prokchorchik M."/>
            <person name="Lee Y."/>
            <person name="Seo J."/>
            <person name="Cho J.-H."/>
            <person name="Park Y.-E."/>
            <person name="Jang D.-C."/>
            <person name="Im J.-S."/>
            <person name="Choi J.-G."/>
            <person name="Park H.-J."/>
            <person name="Lee G.-B."/>
            <person name="Lee Y.-G."/>
            <person name="Hong S.-Y."/>
            <person name="Cho K."/>
            <person name="Sohn K.H."/>
        </authorList>
    </citation>
    <scope>NUCLEOTIDE SEQUENCE</scope>
    <source>
        <strain evidence="2">KR_1_A1</strain>
    </source>
</reference>
<evidence type="ECO:0000313" key="3">
    <source>
        <dbReference type="Proteomes" id="UP000602510"/>
    </source>
</evidence>
<name>A0A833THZ1_PHYIN</name>
<dbReference type="Proteomes" id="UP000602510">
    <property type="component" value="Unassembled WGS sequence"/>
</dbReference>
<comment type="caution">
    <text evidence="2">The sequence shown here is derived from an EMBL/GenBank/DDBJ whole genome shotgun (WGS) entry which is preliminary data.</text>
</comment>
<dbReference type="InterPro" id="IPR008972">
    <property type="entry name" value="Cupredoxin"/>
</dbReference>
<dbReference type="SUPFAM" id="SSF49503">
    <property type="entry name" value="Cupredoxins"/>
    <property type="match status" value="1"/>
</dbReference>
<evidence type="ECO:0000313" key="2">
    <source>
        <dbReference type="EMBL" id="KAF4041186.1"/>
    </source>
</evidence>
<evidence type="ECO:0000259" key="1">
    <source>
        <dbReference type="Pfam" id="PF00394"/>
    </source>
</evidence>
<organism evidence="2 3">
    <name type="scientific">Phytophthora infestans</name>
    <name type="common">Potato late blight agent</name>
    <name type="synonym">Botrytis infestans</name>
    <dbReference type="NCBI Taxonomy" id="4787"/>
    <lineage>
        <taxon>Eukaryota</taxon>
        <taxon>Sar</taxon>
        <taxon>Stramenopiles</taxon>
        <taxon>Oomycota</taxon>
        <taxon>Peronosporomycetes</taxon>
        <taxon>Peronosporales</taxon>
        <taxon>Peronosporaceae</taxon>
        <taxon>Phytophthora</taxon>
    </lineage>
</organism>
<keyword evidence="3" id="KW-1185">Reference proteome</keyword>
<dbReference type="Pfam" id="PF00394">
    <property type="entry name" value="Cu-oxidase"/>
    <property type="match status" value="1"/>
</dbReference>
<proteinExistence type="predicted"/>
<dbReference type="EMBL" id="WSZM01000128">
    <property type="protein sequence ID" value="KAF4041186.1"/>
    <property type="molecule type" value="Genomic_DNA"/>
</dbReference>
<protein>
    <submittedName>
        <fullName evidence="2">Multicopper oxidase</fullName>
    </submittedName>
</protein>
<gene>
    <name evidence="2" type="ORF">GN244_ATG06533</name>
</gene>
<accession>A0A833THZ1</accession>
<dbReference type="Gene3D" id="2.60.40.420">
    <property type="entry name" value="Cupredoxins - blue copper proteins"/>
    <property type="match status" value="1"/>
</dbReference>
<dbReference type="InterPro" id="IPR001117">
    <property type="entry name" value="Cu-oxidase_2nd"/>
</dbReference>
<sequence length="122" mass="13874">MNVGAEYKVQLAKKGSILINNRGRYNCAAAASHGFKLCPEDQPLTHFRFQAGKSYHLRLLFMRALDQFEFSIDGHQLRAIAPNGESLEPFKLITNITINIGQQIAFSWWRRIPRICPLDGSK</sequence>
<feature type="domain" description="Plastocyanin-like" evidence="1">
    <location>
        <begin position="15"/>
        <end position="105"/>
    </location>
</feature>